<name>A0ABR3FVC8_9AGAR</name>
<feature type="coiled-coil region" evidence="1">
    <location>
        <begin position="423"/>
        <end position="450"/>
    </location>
</feature>
<keyword evidence="1" id="KW-0175">Coiled coil</keyword>
<proteinExistence type="predicted"/>
<keyword evidence="3" id="KW-1133">Transmembrane helix</keyword>
<keyword evidence="5" id="KW-1185">Reference proteome</keyword>
<evidence type="ECO:0000256" key="3">
    <source>
        <dbReference type="SAM" id="Phobius"/>
    </source>
</evidence>
<feature type="compositionally biased region" description="Acidic residues" evidence="2">
    <location>
        <begin position="11"/>
        <end position="24"/>
    </location>
</feature>
<keyword evidence="3" id="KW-0472">Membrane</keyword>
<feature type="transmembrane region" description="Helical" evidence="3">
    <location>
        <begin position="106"/>
        <end position="126"/>
    </location>
</feature>
<dbReference type="Proteomes" id="UP001465976">
    <property type="component" value="Unassembled WGS sequence"/>
</dbReference>
<evidence type="ECO:0000256" key="2">
    <source>
        <dbReference type="SAM" id="MobiDB-lite"/>
    </source>
</evidence>
<accession>A0ABR3FVC8</accession>
<protein>
    <recommendedName>
        <fullName evidence="6">Transmembrane protein</fullName>
    </recommendedName>
</protein>
<dbReference type="EMBL" id="JBAHYK010000064">
    <property type="protein sequence ID" value="KAL0579319.1"/>
    <property type="molecule type" value="Genomic_DNA"/>
</dbReference>
<feature type="coiled-coil region" evidence="1">
    <location>
        <begin position="295"/>
        <end position="325"/>
    </location>
</feature>
<feature type="region of interest" description="Disordered" evidence="2">
    <location>
        <begin position="1"/>
        <end position="24"/>
    </location>
</feature>
<keyword evidence="3" id="KW-0812">Transmembrane</keyword>
<feature type="compositionally biased region" description="Basic and acidic residues" evidence="2">
    <location>
        <begin position="1"/>
        <end position="10"/>
    </location>
</feature>
<sequence>MSHSDILDNDEHWEELPEEEEEENEVITRHVQVASRQQSPRASTTFRRKAQPRATFVRTTRPGARIEKRPIATEEWLEETARLAKFTFRYLSEVVGGGVHLLRKPLSFLFFLWLLAFILGMVSTQLKHAFQPFCIIPGISSSTLCAPAQSTRPKTKWADYSRLANAQSSTFEELLDASVGGSALSLEVKKAEMATKDLSTLVRLSKLTSRDFIAESLDKFIEDARATGRGLQRLSSKVGGAVDSIMAVNNYALHTIEAAQAKSVSRSLSLLVPFLRPNTQEVVLQTFGEAMNVLSNTIQRLIVEAEVQLANLERLEEDLAVLHELVHREDTSISVQRSEVLSELWTKLGGNRKRIEGLDQHLFLLKNLGEYRKQALVHVVAALQTLRALSDDMEDLRERVTAPELVGETVPVDVHLRSISIGLERLKESRVKAKEREEEAVRKVLQLDEE</sequence>
<gene>
    <name evidence="4" type="ORF">V5O48_002717</name>
</gene>
<comment type="caution">
    <text evidence="4">The sequence shown here is derived from an EMBL/GenBank/DDBJ whole genome shotgun (WGS) entry which is preliminary data.</text>
</comment>
<evidence type="ECO:0008006" key="6">
    <source>
        <dbReference type="Google" id="ProtNLM"/>
    </source>
</evidence>
<evidence type="ECO:0000313" key="5">
    <source>
        <dbReference type="Proteomes" id="UP001465976"/>
    </source>
</evidence>
<evidence type="ECO:0000313" key="4">
    <source>
        <dbReference type="EMBL" id="KAL0579319.1"/>
    </source>
</evidence>
<reference evidence="4 5" key="1">
    <citation type="submission" date="2024-02" db="EMBL/GenBank/DDBJ databases">
        <title>A draft genome for the cacao thread blight pathogen Marasmius crinis-equi.</title>
        <authorList>
            <person name="Cohen S.P."/>
            <person name="Baruah I.K."/>
            <person name="Amoako-Attah I."/>
            <person name="Bukari Y."/>
            <person name="Meinhardt L.W."/>
            <person name="Bailey B.A."/>
        </authorList>
    </citation>
    <scope>NUCLEOTIDE SEQUENCE [LARGE SCALE GENOMIC DNA]</scope>
    <source>
        <strain evidence="4 5">GH-76</strain>
    </source>
</reference>
<organism evidence="4 5">
    <name type="scientific">Marasmius crinis-equi</name>
    <dbReference type="NCBI Taxonomy" id="585013"/>
    <lineage>
        <taxon>Eukaryota</taxon>
        <taxon>Fungi</taxon>
        <taxon>Dikarya</taxon>
        <taxon>Basidiomycota</taxon>
        <taxon>Agaricomycotina</taxon>
        <taxon>Agaricomycetes</taxon>
        <taxon>Agaricomycetidae</taxon>
        <taxon>Agaricales</taxon>
        <taxon>Marasmiineae</taxon>
        <taxon>Marasmiaceae</taxon>
        <taxon>Marasmius</taxon>
    </lineage>
</organism>
<evidence type="ECO:0000256" key="1">
    <source>
        <dbReference type="SAM" id="Coils"/>
    </source>
</evidence>